<feature type="signal peptide" evidence="1">
    <location>
        <begin position="1"/>
        <end position="26"/>
    </location>
</feature>
<comment type="caution">
    <text evidence="2">The sequence shown here is derived from an EMBL/GenBank/DDBJ whole genome shotgun (WGS) entry which is preliminary data.</text>
</comment>
<name>A0A1V1PAD4_9BACT</name>
<dbReference type="Proteomes" id="UP000189670">
    <property type="component" value="Unassembled WGS sequence"/>
</dbReference>
<evidence type="ECO:0000313" key="2">
    <source>
        <dbReference type="EMBL" id="ETR71879.1"/>
    </source>
</evidence>
<accession>A0A1V1PAD4</accession>
<reference evidence="3" key="1">
    <citation type="submission" date="2012-11" db="EMBL/GenBank/DDBJ databases">
        <authorList>
            <person name="Lucero-Rivera Y.E."/>
            <person name="Tovar-Ramirez D."/>
        </authorList>
    </citation>
    <scope>NUCLEOTIDE SEQUENCE [LARGE SCALE GENOMIC DNA]</scope>
    <source>
        <strain evidence="3">Araruama</strain>
    </source>
</reference>
<sequence>MKKYAFYTPVTLAFLVVCFVSSIAVADDTLNAKAIAVYGPDGMVEVSNTIEYTGDISAIAIKVDLPHGVELQSATGDIPPAISARKGDTGLLEFAWVTPPASPFTFKYSALVYDKDAEGKIYASVTYRRTGSPIYADIDPIDIK</sequence>
<dbReference type="EMBL" id="ATBP01000210">
    <property type="protein sequence ID" value="ETR71879.1"/>
    <property type="molecule type" value="Genomic_DNA"/>
</dbReference>
<proteinExistence type="predicted"/>
<gene>
    <name evidence="2" type="ORF">OMM_07836</name>
</gene>
<organism evidence="2 3">
    <name type="scientific">Candidatus Magnetoglobus multicellularis str. Araruama</name>
    <dbReference type="NCBI Taxonomy" id="890399"/>
    <lineage>
        <taxon>Bacteria</taxon>
        <taxon>Pseudomonadati</taxon>
        <taxon>Thermodesulfobacteriota</taxon>
        <taxon>Desulfobacteria</taxon>
        <taxon>Desulfobacterales</taxon>
        <taxon>Desulfobacteraceae</taxon>
        <taxon>Candidatus Magnetoglobus</taxon>
    </lineage>
</organism>
<protein>
    <submittedName>
        <fullName evidence="2">Uncharacterized protein</fullName>
    </submittedName>
</protein>
<dbReference type="AlphaFoldDB" id="A0A1V1PAD4"/>
<evidence type="ECO:0000313" key="3">
    <source>
        <dbReference type="Proteomes" id="UP000189670"/>
    </source>
</evidence>
<keyword evidence="1" id="KW-0732">Signal</keyword>
<evidence type="ECO:0000256" key="1">
    <source>
        <dbReference type="SAM" id="SignalP"/>
    </source>
</evidence>
<feature type="chain" id="PRO_5010735805" evidence="1">
    <location>
        <begin position="27"/>
        <end position="144"/>
    </location>
</feature>